<dbReference type="EMBL" id="JAEPRJ010000001">
    <property type="protein sequence ID" value="MBK5896370.1"/>
    <property type="molecule type" value="Genomic_DNA"/>
</dbReference>
<organism evidence="1 2">
    <name type="scientific">Catonella massiliensis</name>
    <dbReference type="NCBI Taxonomy" id="2799636"/>
    <lineage>
        <taxon>Bacteria</taxon>
        <taxon>Bacillati</taxon>
        <taxon>Bacillota</taxon>
        <taxon>Clostridia</taxon>
        <taxon>Lachnospirales</taxon>
        <taxon>Lachnospiraceae</taxon>
        <taxon>Catonella</taxon>
    </lineage>
</organism>
<name>A0ABS1IX25_9FIRM</name>
<dbReference type="Pfam" id="PF14070">
    <property type="entry name" value="YjfB_motility"/>
    <property type="match status" value="1"/>
</dbReference>
<keyword evidence="2" id="KW-1185">Reference proteome</keyword>
<dbReference type="RefSeq" id="WP_208427948.1">
    <property type="nucleotide sequence ID" value="NZ_JAEPRJ010000001.1"/>
</dbReference>
<evidence type="ECO:0000313" key="1">
    <source>
        <dbReference type="EMBL" id="MBK5896370.1"/>
    </source>
</evidence>
<proteinExistence type="predicted"/>
<dbReference type="Proteomes" id="UP000604730">
    <property type="component" value="Unassembled WGS sequence"/>
</dbReference>
<evidence type="ECO:0000313" key="2">
    <source>
        <dbReference type="Proteomes" id="UP000604730"/>
    </source>
</evidence>
<gene>
    <name evidence="1" type="ORF">JJN12_01015</name>
</gene>
<reference evidence="1 2" key="1">
    <citation type="submission" date="2021-01" db="EMBL/GenBank/DDBJ databases">
        <title>Isolation and description of Catonella massiliensis sp. nov., a novel Catonella species, isolated from a stable periodontitis subject.</title>
        <authorList>
            <person name="Antezack A."/>
            <person name="Boxberger M."/>
            <person name="La Scola B."/>
            <person name="Monnet-Corti V."/>
        </authorList>
    </citation>
    <scope>NUCLEOTIDE SEQUENCE [LARGE SCALE GENOMIC DNA]</scope>
    <source>
        <strain evidence="1 2">Marseille-Q4567</strain>
    </source>
</reference>
<dbReference type="InterPro" id="IPR025906">
    <property type="entry name" value="YjfB_motility"/>
</dbReference>
<sequence length="63" mass="6577">MDGLAMSIASLSTDMAMSKTMSAVSTAVMKQNMDTNEAMGAGMVKMMENSVTPNLGSNVDVKL</sequence>
<protein>
    <submittedName>
        <fullName evidence="1">YjfB family protein</fullName>
    </submittedName>
</protein>
<comment type="caution">
    <text evidence="1">The sequence shown here is derived from an EMBL/GenBank/DDBJ whole genome shotgun (WGS) entry which is preliminary data.</text>
</comment>
<accession>A0ABS1IX25</accession>